<proteinExistence type="predicted"/>
<protein>
    <submittedName>
        <fullName evidence="1">Uncharacterized protein</fullName>
    </submittedName>
</protein>
<evidence type="ECO:0000313" key="1">
    <source>
        <dbReference type="EMBL" id="KAK7263382.1"/>
    </source>
</evidence>
<reference evidence="1 2" key="1">
    <citation type="submission" date="2024-01" db="EMBL/GenBank/DDBJ databases">
        <title>The genomes of 5 underutilized Papilionoideae crops provide insights into root nodulation and disease resistance.</title>
        <authorList>
            <person name="Yuan L."/>
        </authorList>
    </citation>
    <scope>NUCLEOTIDE SEQUENCE [LARGE SCALE GENOMIC DNA]</scope>
    <source>
        <strain evidence="1">LY-2023</strain>
        <tissue evidence="1">Leaf</tissue>
    </source>
</reference>
<sequence>MNSVSSLWTFLFDAIDRRISSIKSLCFLIPCKDPNGKTSDDAVALTMQLREKGTYLNSEERNPKRAAETPPACLIRFCASCSAATAQRRR</sequence>
<dbReference type="Proteomes" id="UP001359559">
    <property type="component" value="Unassembled WGS sequence"/>
</dbReference>
<evidence type="ECO:0000313" key="2">
    <source>
        <dbReference type="Proteomes" id="UP001359559"/>
    </source>
</evidence>
<organism evidence="1 2">
    <name type="scientific">Clitoria ternatea</name>
    <name type="common">Butterfly pea</name>
    <dbReference type="NCBI Taxonomy" id="43366"/>
    <lineage>
        <taxon>Eukaryota</taxon>
        <taxon>Viridiplantae</taxon>
        <taxon>Streptophyta</taxon>
        <taxon>Embryophyta</taxon>
        <taxon>Tracheophyta</taxon>
        <taxon>Spermatophyta</taxon>
        <taxon>Magnoliopsida</taxon>
        <taxon>eudicotyledons</taxon>
        <taxon>Gunneridae</taxon>
        <taxon>Pentapetalae</taxon>
        <taxon>rosids</taxon>
        <taxon>fabids</taxon>
        <taxon>Fabales</taxon>
        <taxon>Fabaceae</taxon>
        <taxon>Papilionoideae</taxon>
        <taxon>50 kb inversion clade</taxon>
        <taxon>NPAAA clade</taxon>
        <taxon>indigoferoid/millettioid clade</taxon>
        <taxon>Phaseoleae</taxon>
        <taxon>Clitoria</taxon>
    </lineage>
</organism>
<comment type="caution">
    <text evidence="1">The sequence shown here is derived from an EMBL/GenBank/DDBJ whole genome shotgun (WGS) entry which is preliminary data.</text>
</comment>
<dbReference type="EMBL" id="JAYKXN010000008">
    <property type="protein sequence ID" value="KAK7263382.1"/>
    <property type="molecule type" value="Genomic_DNA"/>
</dbReference>
<name>A0AAN9ETS9_CLITE</name>
<gene>
    <name evidence="1" type="ORF">RJT34_30971</name>
</gene>
<accession>A0AAN9ETS9</accession>
<dbReference type="AlphaFoldDB" id="A0AAN9ETS9"/>
<keyword evidence="2" id="KW-1185">Reference proteome</keyword>